<organism evidence="3 4">
    <name type="scientific">Actinomadura namibiensis</name>
    <dbReference type="NCBI Taxonomy" id="182080"/>
    <lineage>
        <taxon>Bacteria</taxon>
        <taxon>Bacillati</taxon>
        <taxon>Actinomycetota</taxon>
        <taxon>Actinomycetes</taxon>
        <taxon>Streptosporangiales</taxon>
        <taxon>Thermomonosporaceae</taxon>
        <taxon>Actinomadura</taxon>
    </lineage>
</organism>
<proteinExistence type="inferred from homology"/>
<evidence type="ECO:0000313" key="4">
    <source>
        <dbReference type="Proteomes" id="UP000572680"/>
    </source>
</evidence>
<evidence type="ECO:0000256" key="2">
    <source>
        <dbReference type="ARBA" id="ARBA00019014"/>
    </source>
</evidence>
<dbReference type="PANTHER" id="PTHR12598">
    <property type="entry name" value="COPPER HOMEOSTASIS PROTEIN CUTC"/>
    <property type="match status" value="1"/>
</dbReference>
<dbReference type="SUPFAM" id="SSF110395">
    <property type="entry name" value="CutC-like"/>
    <property type="match status" value="1"/>
</dbReference>
<evidence type="ECO:0000313" key="3">
    <source>
        <dbReference type="EMBL" id="MBA8953496.1"/>
    </source>
</evidence>
<accession>A0A7W3LSH1</accession>
<name>A0A7W3LSH1_ACTNM</name>
<dbReference type="Pfam" id="PF03932">
    <property type="entry name" value="CutC"/>
    <property type="match status" value="1"/>
</dbReference>
<comment type="caution">
    <text evidence="3">The sequence shown here is derived from an EMBL/GenBank/DDBJ whole genome shotgun (WGS) entry which is preliminary data.</text>
</comment>
<keyword evidence="4" id="KW-1185">Reference proteome</keyword>
<comment type="similarity">
    <text evidence="1">Belongs to the CutC family.</text>
</comment>
<dbReference type="Gene3D" id="3.20.20.380">
    <property type="entry name" value="Copper homeostasis (CutC) domain"/>
    <property type="match status" value="1"/>
</dbReference>
<gene>
    <name evidence="3" type="ORF">HNR61_005149</name>
</gene>
<dbReference type="GO" id="GO:0005507">
    <property type="term" value="F:copper ion binding"/>
    <property type="evidence" value="ECO:0007669"/>
    <property type="project" value="TreeGrafter"/>
</dbReference>
<protein>
    <recommendedName>
        <fullName evidence="2">Copper homeostasis protein cutC homolog</fullName>
    </recommendedName>
</protein>
<dbReference type="EMBL" id="JACJIA010000007">
    <property type="protein sequence ID" value="MBA8953496.1"/>
    <property type="molecule type" value="Genomic_DNA"/>
</dbReference>
<dbReference type="InterPro" id="IPR005627">
    <property type="entry name" value="CutC-like"/>
</dbReference>
<sequence>MPLLEVIALTVADARAAQEGGADRVEVVADMVADGLTPDPEAVARMRQVTSLPMRVMLRANAGFRTTGPELDRLRRAAEDLREAGADGFVLGFLDSFGNVDTAATGKIATVVAPLPWTFHRALDHAADPAAAWPVVRDLAEGPGGADGGMDTVLTAGSPRGVDAGVETLVRRAAEDPAAAGLIMAGGGLRRKHVAVLAAAGIGKFHVGTAVRPDGSWERPVDAALVREWRTLVAAAARD</sequence>
<dbReference type="RefSeq" id="WP_182845699.1">
    <property type="nucleotide sequence ID" value="NZ_BAAALP010000088.1"/>
</dbReference>
<reference evidence="3 4" key="1">
    <citation type="submission" date="2020-08" db="EMBL/GenBank/DDBJ databases">
        <title>Genomic Encyclopedia of Type Strains, Phase IV (KMG-IV): sequencing the most valuable type-strain genomes for metagenomic binning, comparative biology and taxonomic classification.</title>
        <authorList>
            <person name="Goeker M."/>
        </authorList>
    </citation>
    <scope>NUCLEOTIDE SEQUENCE [LARGE SCALE GENOMIC DNA]</scope>
    <source>
        <strain evidence="3 4">DSM 44197</strain>
    </source>
</reference>
<evidence type="ECO:0000256" key="1">
    <source>
        <dbReference type="ARBA" id="ARBA00007768"/>
    </source>
</evidence>
<dbReference type="Proteomes" id="UP000572680">
    <property type="component" value="Unassembled WGS sequence"/>
</dbReference>
<dbReference type="PANTHER" id="PTHR12598:SF0">
    <property type="entry name" value="COPPER HOMEOSTASIS PROTEIN CUTC HOMOLOG"/>
    <property type="match status" value="1"/>
</dbReference>
<dbReference type="InterPro" id="IPR036822">
    <property type="entry name" value="CutC-like_dom_sf"/>
</dbReference>
<dbReference type="AlphaFoldDB" id="A0A7W3LSH1"/>